<dbReference type="InterPro" id="IPR044492">
    <property type="entry name" value="P_typ_ATPase_HD_dom"/>
</dbReference>
<evidence type="ECO:0000256" key="7">
    <source>
        <dbReference type="ARBA" id="ARBA00022967"/>
    </source>
</evidence>
<name>A0ABD5RUI5_9EURY</name>
<feature type="transmembrane region" description="Helical" evidence="10">
    <location>
        <begin position="153"/>
        <end position="178"/>
    </location>
</feature>
<evidence type="ECO:0000256" key="8">
    <source>
        <dbReference type="ARBA" id="ARBA00022989"/>
    </source>
</evidence>
<protein>
    <submittedName>
        <fullName evidence="12">Heavy metal translocating P-type ATPase</fullName>
    </submittedName>
</protein>
<feature type="transmembrane region" description="Helical" evidence="10">
    <location>
        <begin position="434"/>
        <end position="462"/>
    </location>
</feature>
<evidence type="ECO:0000256" key="6">
    <source>
        <dbReference type="ARBA" id="ARBA00022840"/>
    </source>
</evidence>
<gene>
    <name evidence="12" type="ORF">ACFQE1_00485</name>
</gene>
<dbReference type="Pfam" id="PF00403">
    <property type="entry name" value="HMA"/>
    <property type="match status" value="1"/>
</dbReference>
<dbReference type="InterPro" id="IPR001757">
    <property type="entry name" value="P_typ_ATPase"/>
</dbReference>
<dbReference type="InterPro" id="IPR023299">
    <property type="entry name" value="ATPase_P-typ_cyto_dom_N"/>
</dbReference>
<dbReference type="Gene3D" id="2.70.150.10">
    <property type="entry name" value="Calcium-transporting ATPase, cytoplasmic transduction domain A"/>
    <property type="match status" value="1"/>
</dbReference>
<feature type="transmembrane region" description="Helical" evidence="10">
    <location>
        <begin position="229"/>
        <end position="247"/>
    </location>
</feature>
<sequence>MAVCTLCELPVKDAITAHDVDGKFCCRGCLEVARLINDGEEVDLSIEAVRERVAAEDSQPNVPEGAETAYLSIDGMHCQTCEGFIELLAEEGEGVHKARASYATEMAKVIYDPRETDRDTIEATLSQLGYQAHGPEEENDSLRSRIQFGKYRAVFAALVMMPVMAPYIFFIYPVYLGIYSEGFLYGSTVGTMVFGPLAVWSTLILGGLGYPIIRGAYVSLRVGRPNMDVLIALAVLAAYIYSVATYLTGGRHLYFDVVVMVLAVVTIGNHLESRVKRAALGNRADLTNSRVNEARRIEVENGTTESIEIDECEPEERLLVKPGERIPVDGTIVDGTAAIDEALVTGESVPQRKSVGDQVLGGSVLTDSAIVVEVGPDATSTMDRLVELLWNVKSSATGVQRVVNRFAVVFVPLVLTLAALTAAGWFALGKDLNTAIMAGVAVLVVSCPCSLGIATPLALAAATRDATDNRMLILNETILEQIGDSSVVVFDKTGTLTTGEMQLADVIGEDPDNILEMAAAVESRSSHPIATAINAAAPPTTSSVSSFERGDRTVSALVNETRVVVGHPDSFDADRWTVPGTIQEAVKNAYESGTHPTAIAWDGSVRGLITVRDTPRDDWDRVVSTLADDNREIVVLTGDDERMTGIFSEHPAVDHVFAGVRPESKEAVIRGLREQGTTTMIGDGTNDAPALASADLGIAVSSGTELAIEAADAVVLDDRLKAVPDLFALAKRTQTRIKQNLVWAAGYNAIVLPLAMTGVITPLLAAVMMAVSSLIVVFNSKRRLLLGSGDYVVKTDHDSSNGQTEPLVHSD</sequence>
<feature type="transmembrane region" description="Helical" evidence="10">
    <location>
        <begin position="253"/>
        <end position="271"/>
    </location>
</feature>
<proteinExistence type="inferred from homology"/>
<dbReference type="EMBL" id="JBHSWU010000001">
    <property type="protein sequence ID" value="MFC6722899.1"/>
    <property type="molecule type" value="Genomic_DNA"/>
</dbReference>
<evidence type="ECO:0000313" key="13">
    <source>
        <dbReference type="Proteomes" id="UP001596328"/>
    </source>
</evidence>
<feature type="transmembrane region" description="Helical" evidence="10">
    <location>
        <begin position="406"/>
        <end position="428"/>
    </location>
</feature>
<dbReference type="InterPro" id="IPR018303">
    <property type="entry name" value="ATPase_P-typ_P_site"/>
</dbReference>
<dbReference type="CDD" id="cd00371">
    <property type="entry name" value="HMA"/>
    <property type="match status" value="1"/>
</dbReference>
<evidence type="ECO:0000256" key="4">
    <source>
        <dbReference type="ARBA" id="ARBA00022723"/>
    </source>
</evidence>
<dbReference type="SUPFAM" id="SSF55008">
    <property type="entry name" value="HMA, heavy metal-associated domain"/>
    <property type="match status" value="1"/>
</dbReference>
<dbReference type="InterPro" id="IPR023298">
    <property type="entry name" value="ATPase_P-typ_TM_dom_sf"/>
</dbReference>
<dbReference type="Gene3D" id="3.30.70.100">
    <property type="match status" value="1"/>
</dbReference>
<organism evidence="12 13">
    <name type="scientific">Halobium palmae</name>
    <dbReference type="NCBI Taxonomy" id="1776492"/>
    <lineage>
        <taxon>Archaea</taxon>
        <taxon>Methanobacteriati</taxon>
        <taxon>Methanobacteriota</taxon>
        <taxon>Stenosarchaea group</taxon>
        <taxon>Halobacteria</taxon>
        <taxon>Halobacteriales</taxon>
        <taxon>Haloferacaceae</taxon>
        <taxon>Halobium</taxon>
    </lineage>
</organism>
<dbReference type="Proteomes" id="UP001596328">
    <property type="component" value="Unassembled WGS sequence"/>
</dbReference>
<dbReference type="NCBIfam" id="TIGR01525">
    <property type="entry name" value="ATPase-IB_hvy"/>
    <property type="match status" value="1"/>
</dbReference>
<evidence type="ECO:0000256" key="9">
    <source>
        <dbReference type="ARBA" id="ARBA00023136"/>
    </source>
</evidence>
<dbReference type="PRINTS" id="PR00119">
    <property type="entry name" value="CATATPASE"/>
</dbReference>
<dbReference type="AlphaFoldDB" id="A0ABD5RUI5"/>
<dbReference type="SFLD" id="SFLDS00003">
    <property type="entry name" value="Haloacid_Dehalogenase"/>
    <property type="match status" value="1"/>
</dbReference>
<dbReference type="SFLD" id="SFLDG00002">
    <property type="entry name" value="C1.7:_P-type_atpase_like"/>
    <property type="match status" value="1"/>
</dbReference>
<keyword evidence="4" id="KW-0479">Metal-binding</keyword>
<dbReference type="Gene3D" id="3.40.50.1000">
    <property type="entry name" value="HAD superfamily/HAD-like"/>
    <property type="match status" value="1"/>
</dbReference>
<dbReference type="SUPFAM" id="SSF81660">
    <property type="entry name" value="Metal cation-transporting ATPase, ATP-binding domain N"/>
    <property type="match status" value="1"/>
</dbReference>
<keyword evidence="9 10" id="KW-0472">Membrane</keyword>
<keyword evidence="6" id="KW-0067">ATP-binding</keyword>
<keyword evidence="3 10" id="KW-0812">Transmembrane</keyword>
<dbReference type="SUPFAM" id="SSF81665">
    <property type="entry name" value="Calcium ATPase, transmembrane domain M"/>
    <property type="match status" value="1"/>
</dbReference>
<keyword evidence="5" id="KW-0547">Nucleotide-binding</keyword>
<keyword evidence="7" id="KW-1278">Translocase</keyword>
<comment type="similarity">
    <text evidence="2">Belongs to the cation transport ATPase (P-type) (TC 3.A.3) family. Type IB subfamily.</text>
</comment>
<dbReference type="InterPro" id="IPR027256">
    <property type="entry name" value="P-typ_ATPase_IB"/>
</dbReference>
<evidence type="ECO:0000256" key="10">
    <source>
        <dbReference type="SAM" id="Phobius"/>
    </source>
</evidence>
<dbReference type="SUPFAM" id="SSF81653">
    <property type="entry name" value="Calcium ATPase, transduction domain A"/>
    <property type="match status" value="1"/>
</dbReference>
<dbReference type="PROSITE" id="PS50846">
    <property type="entry name" value="HMA_2"/>
    <property type="match status" value="1"/>
</dbReference>
<dbReference type="GO" id="GO:0005524">
    <property type="term" value="F:ATP binding"/>
    <property type="evidence" value="ECO:0007669"/>
    <property type="project" value="UniProtKB-KW"/>
</dbReference>
<evidence type="ECO:0000256" key="2">
    <source>
        <dbReference type="ARBA" id="ARBA00006024"/>
    </source>
</evidence>
<dbReference type="InterPro" id="IPR008250">
    <property type="entry name" value="ATPase_P-typ_transduc_dom_A_sf"/>
</dbReference>
<dbReference type="InterPro" id="IPR036163">
    <property type="entry name" value="HMA_dom_sf"/>
</dbReference>
<feature type="domain" description="HMA" evidence="11">
    <location>
        <begin position="67"/>
        <end position="133"/>
    </location>
</feature>
<feature type="transmembrane region" description="Helical" evidence="10">
    <location>
        <begin position="740"/>
        <end position="756"/>
    </location>
</feature>
<dbReference type="InterPro" id="IPR036412">
    <property type="entry name" value="HAD-like_sf"/>
</dbReference>
<evidence type="ECO:0000313" key="12">
    <source>
        <dbReference type="EMBL" id="MFC6722899.1"/>
    </source>
</evidence>
<dbReference type="InterPro" id="IPR059000">
    <property type="entry name" value="ATPase_P-type_domA"/>
</dbReference>
<dbReference type="Gene3D" id="3.40.1110.10">
    <property type="entry name" value="Calcium-transporting ATPase, cytoplasmic domain N"/>
    <property type="match status" value="1"/>
</dbReference>
<dbReference type="NCBIfam" id="TIGR01511">
    <property type="entry name" value="ATPase-IB1_Cu"/>
    <property type="match status" value="1"/>
</dbReference>
<keyword evidence="8 10" id="KW-1133">Transmembrane helix</keyword>
<dbReference type="Pfam" id="PF00702">
    <property type="entry name" value="Hydrolase"/>
    <property type="match status" value="1"/>
</dbReference>
<dbReference type="SFLD" id="SFLDF00027">
    <property type="entry name" value="p-type_atpase"/>
    <property type="match status" value="1"/>
</dbReference>
<dbReference type="Pfam" id="PF00122">
    <property type="entry name" value="E1-E2_ATPase"/>
    <property type="match status" value="1"/>
</dbReference>
<evidence type="ECO:0000256" key="5">
    <source>
        <dbReference type="ARBA" id="ARBA00022741"/>
    </source>
</evidence>
<dbReference type="GO" id="GO:0046872">
    <property type="term" value="F:metal ion binding"/>
    <property type="evidence" value="ECO:0007669"/>
    <property type="project" value="UniProtKB-KW"/>
</dbReference>
<reference evidence="12 13" key="1">
    <citation type="journal article" date="2019" name="Int. J. Syst. Evol. Microbiol.">
        <title>The Global Catalogue of Microorganisms (GCM) 10K type strain sequencing project: providing services to taxonomists for standard genome sequencing and annotation.</title>
        <authorList>
            <consortium name="The Broad Institute Genomics Platform"/>
            <consortium name="The Broad Institute Genome Sequencing Center for Infectious Disease"/>
            <person name="Wu L."/>
            <person name="Ma J."/>
        </authorList>
    </citation>
    <scope>NUCLEOTIDE SEQUENCE [LARGE SCALE GENOMIC DNA]</scope>
    <source>
        <strain evidence="12 13">NBRC 111368</strain>
    </source>
</reference>
<dbReference type="NCBIfam" id="TIGR01494">
    <property type="entry name" value="ATPase_P-type"/>
    <property type="match status" value="1"/>
</dbReference>
<dbReference type="InterPro" id="IPR006121">
    <property type="entry name" value="HMA_dom"/>
</dbReference>
<evidence type="ECO:0000256" key="3">
    <source>
        <dbReference type="ARBA" id="ARBA00022692"/>
    </source>
</evidence>
<comment type="subcellular location">
    <subcellularLocation>
        <location evidence="1">Endomembrane system</location>
        <topology evidence="1">Multi-pass membrane protein</topology>
    </subcellularLocation>
</comment>
<dbReference type="InterPro" id="IPR023214">
    <property type="entry name" value="HAD_sf"/>
</dbReference>
<dbReference type="SUPFAM" id="SSF56784">
    <property type="entry name" value="HAD-like"/>
    <property type="match status" value="1"/>
</dbReference>
<dbReference type="GO" id="GO:0012505">
    <property type="term" value="C:endomembrane system"/>
    <property type="evidence" value="ECO:0007669"/>
    <property type="project" value="UniProtKB-SubCell"/>
</dbReference>
<accession>A0ABD5RUI5</accession>
<evidence type="ECO:0000256" key="1">
    <source>
        <dbReference type="ARBA" id="ARBA00004127"/>
    </source>
</evidence>
<comment type="caution">
    <text evidence="12">The sequence shown here is derived from an EMBL/GenBank/DDBJ whole genome shotgun (WGS) entry which is preliminary data.</text>
</comment>
<keyword evidence="13" id="KW-1185">Reference proteome</keyword>
<dbReference type="PANTHER" id="PTHR43520:SF8">
    <property type="entry name" value="P-TYPE CU(+) TRANSPORTER"/>
    <property type="match status" value="1"/>
</dbReference>
<feature type="transmembrane region" description="Helical" evidence="10">
    <location>
        <begin position="198"/>
        <end position="217"/>
    </location>
</feature>
<evidence type="ECO:0000259" key="11">
    <source>
        <dbReference type="PROSITE" id="PS50846"/>
    </source>
</evidence>
<dbReference type="PANTHER" id="PTHR43520">
    <property type="entry name" value="ATP7, ISOFORM B"/>
    <property type="match status" value="1"/>
</dbReference>
<dbReference type="PROSITE" id="PS00154">
    <property type="entry name" value="ATPASE_E1_E2"/>
    <property type="match status" value="1"/>
</dbReference>